<dbReference type="Gene3D" id="3.40.1090.10">
    <property type="entry name" value="Cytosolic phospholipase A2 catalytic domain"/>
    <property type="match status" value="1"/>
</dbReference>
<dbReference type="PROSITE" id="PS51635">
    <property type="entry name" value="PNPLA"/>
    <property type="match status" value="1"/>
</dbReference>
<gene>
    <name evidence="5" type="ORF">GCM10011322_38770</name>
</gene>
<feature type="transmembrane region" description="Helical" evidence="3">
    <location>
        <begin position="141"/>
        <end position="164"/>
    </location>
</feature>
<evidence type="ECO:0000256" key="1">
    <source>
        <dbReference type="ARBA" id="ARBA00023098"/>
    </source>
</evidence>
<feature type="active site" description="Nucleophile" evidence="2">
    <location>
        <position position="44"/>
    </location>
</feature>
<proteinExistence type="predicted"/>
<keyword evidence="3" id="KW-1133">Transmembrane helix</keyword>
<keyword evidence="2" id="KW-0378">Hydrolase</keyword>
<feature type="short sequence motif" description="GXSXG" evidence="2">
    <location>
        <begin position="42"/>
        <end position="46"/>
    </location>
</feature>
<reference evidence="5 6" key="1">
    <citation type="journal article" date="2014" name="Int. J. Syst. Evol. Microbiol.">
        <title>Complete genome sequence of Corynebacterium casei LMG S-19264T (=DSM 44701T), isolated from a smear-ripened cheese.</title>
        <authorList>
            <consortium name="US DOE Joint Genome Institute (JGI-PGF)"/>
            <person name="Walter F."/>
            <person name="Albersmeier A."/>
            <person name="Kalinowski J."/>
            <person name="Ruckert C."/>
        </authorList>
    </citation>
    <scope>NUCLEOTIDE SEQUENCE [LARGE SCALE GENOMIC DNA]</scope>
    <source>
        <strain evidence="5 6">CGMCC 1.9161</strain>
    </source>
</reference>
<evidence type="ECO:0000313" key="6">
    <source>
        <dbReference type="Proteomes" id="UP000600449"/>
    </source>
</evidence>
<dbReference type="SUPFAM" id="SSF52151">
    <property type="entry name" value="FabD/lysophospholipase-like"/>
    <property type="match status" value="1"/>
</dbReference>
<dbReference type="InterPro" id="IPR002641">
    <property type="entry name" value="PNPLA_dom"/>
</dbReference>
<evidence type="ECO:0000256" key="3">
    <source>
        <dbReference type="SAM" id="Phobius"/>
    </source>
</evidence>
<dbReference type="EMBL" id="BMMF01000013">
    <property type="protein sequence ID" value="GGK48061.1"/>
    <property type="molecule type" value="Genomic_DNA"/>
</dbReference>
<keyword evidence="3" id="KW-0812">Transmembrane</keyword>
<keyword evidence="1 2" id="KW-0443">Lipid metabolism</keyword>
<comment type="caution">
    <text evidence="2">Lacks conserved residue(s) required for the propagation of feature annotation.</text>
</comment>
<feature type="domain" description="PNPLA" evidence="4">
    <location>
        <begin position="12"/>
        <end position="362"/>
    </location>
</feature>
<organism evidence="5 6">
    <name type="scientific">Salinarimonas ramus</name>
    <dbReference type="NCBI Taxonomy" id="690164"/>
    <lineage>
        <taxon>Bacteria</taxon>
        <taxon>Pseudomonadati</taxon>
        <taxon>Pseudomonadota</taxon>
        <taxon>Alphaproteobacteria</taxon>
        <taxon>Hyphomicrobiales</taxon>
        <taxon>Salinarimonadaceae</taxon>
        <taxon>Salinarimonas</taxon>
    </lineage>
</organism>
<evidence type="ECO:0000256" key="2">
    <source>
        <dbReference type="PROSITE-ProRule" id="PRU01161"/>
    </source>
</evidence>
<evidence type="ECO:0000313" key="5">
    <source>
        <dbReference type="EMBL" id="GGK48061.1"/>
    </source>
</evidence>
<feature type="short sequence motif" description="DGA/G" evidence="2">
    <location>
        <begin position="349"/>
        <end position="351"/>
    </location>
</feature>
<keyword evidence="6" id="KW-1185">Reference proteome</keyword>
<accession>A0A917QF90</accession>
<keyword evidence="3" id="KW-0472">Membrane</keyword>
<feature type="transmembrane region" description="Helical" evidence="3">
    <location>
        <begin position="112"/>
        <end position="135"/>
    </location>
</feature>
<dbReference type="GO" id="GO:0016787">
    <property type="term" value="F:hydrolase activity"/>
    <property type="evidence" value="ECO:0007669"/>
    <property type="project" value="UniProtKB-UniRule"/>
</dbReference>
<keyword evidence="2" id="KW-0442">Lipid degradation</keyword>
<evidence type="ECO:0000259" key="4">
    <source>
        <dbReference type="PROSITE" id="PS51635"/>
    </source>
</evidence>
<dbReference type="RefSeq" id="WP_188914914.1">
    <property type="nucleotide sequence ID" value="NZ_BMMF01000013.1"/>
</dbReference>
<dbReference type="InterPro" id="IPR016035">
    <property type="entry name" value="Acyl_Trfase/lysoPLipase"/>
</dbReference>
<protein>
    <submittedName>
        <fullName evidence="5">Suppressor</fullName>
    </submittedName>
</protein>
<name>A0A917QF90_9HYPH</name>
<comment type="caution">
    <text evidence="5">The sequence shown here is derived from an EMBL/GenBank/DDBJ whole genome shotgun (WGS) entry which is preliminary data.</text>
</comment>
<sequence length="575" mass="62404">MAKPAPERACDVIMKGGITSGVIYPKAVTALAEKYRFRSIGGTSVGAIAAAITAAAELNREGGGFDVVEKLPERIAKHLPNLFQPAPAARPLYALLRWGVLERRFGKAFWTLLFHHGQFVLVGAMIAFTLGLFSAAIGGSLFAVVFALLVFALVTVGLSAWSVVANAKDVLEENFYGLCPGPTQEDAEGIGLSDWLAETIEEAAGRGLPDDPEELRRPLTFGDLARSGRPDAPESEPGPIQLAMMTTNLALRRPHWLPDLTKPGHPFEALYFREDEFRLVLPGWVVDWMTQGPAARPGPQAGLWHMPEPDDLPVVVATRMSLSFPVLISAVPLYAPDGSGAVRRMLFSDGGISSNFPIHFFDALLPRRPTFGISLESVSTLPGGERASLPTAERPDPWIGLVQPKGPLGFLGAVLDAMQEWQDRLQTSLPGYRERVADVYLLDDEGGLNLAMGSETLDALTKIGAEAGALLAGDRFDFDDHRWRRFLVAYARLEETLAKTAARWTGAGSGESMAEAMKRIAKDPSSFDDTDPETMRAMLERFDGLMRHVAGWDEPLASKADIPQPESALRITPKA</sequence>
<dbReference type="Proteomes" id="UP000600449">
    <property type="component" value="Unassembled WGS sequence"/>
</dbReference>
<dbReference type="AlphaFoldDB" id="A0A917QF90"/>
<dbReference type="GO" id="GO:0016042">
    <property type="term" value="P:lipid catabolic process"/>
    <property type="evidence" value="ECO:0007669"/>
    <property type="project" value="UniProtKB-UniRule"/>
</dbReference>
<feature type="active site" description="Proton acceptor" evidence="2">
    <location>
        <position position="349"/>
    </location>
</feature>